<accession>A0A7C9VDX7</accession>
<dbReference type="AlphaFoldDB" id="A0A7C9VDX7"/>
<protein>
    <submittedName>
        <fullName evidence="1">Uncharacterized protein</fullName>
    </submittedName>
</protein>
<proteinExistence type="predicted"/>
<gene>
    <name evidence="1" type="ORF">G6N74_28730</name>
</gene>
<sequence>MNNHVEQVDPDEAAQLSFNEKKPQGSLIATDMIQFDQLSAALIYAVETMHSSHRQRCMITTQSGSIYRWSEIPTLYSSVKTPQ</sequence>
<dbReference type="EMBL" id="JAAKZG010000024">
    <property type="protein sequence ID" value="NGN45046.1"/>
    <property type="molecule type" value="Genomic_DNA"/>
</dbReference>
<organism evidence="1 2">
    <name type="scientific">Mesorhizobium zhangyense</name>
    <dbReference type="NCBI Taxonomy" id="1776730"/>
    <lineage>
        <taxon>Bacteria</taxon>
        <taxon>Pseudomonadati</taxon>
        <taxon>Pseudomonadota</taxon>
        <taxon>Alphaproteobacteria</taxon>
        <taxon>Hyphomicrobiales</taxon>
        <taxon>Phyllobacteriaceae</taxon>
        <taxon>Mesorhizobium</taxon>
    </lineage>
</organism>
<dbReference type="Proteomes" id="UP000481252">
    <property type="component" value="Unassembled WGS sequence"/>
</dbReference>
<comment type="caution">
    <text evidence="1">The sequence shown here is derived from an EMBL/GenBank/DDBJ whole genome shotgun (WGS) entry which is preliminary data.</text>
</comment>
<dbReference type="RefSeq" id="WP_165121419.1">
    <property type="nucleotide sequence ID" value="NZ_JAAKZG010000024.1"/>
</dbReference>
<reference evidence="1 2" key="1">
    <citation type="submission" date="2020-02" db="EMBL/GenBank/DDBJ databases">
        <title>Genome sequence of the type strain CGMCC 1.15528 of Mesorhizobium zhangyense.</title>
        <authorList>
            <person name="Gao J."/>
            <person name="Sun J."/>
        </authorList>
    </citation>
    <scope>NUCLEOTIDE SEQUENCE [LARGE SCALE GENOMIC DNA]</scope>
    <source>
        <strain evidence="1 2">CGMCC 1.15528</strain>
    </source>
</reference>
<evidence type="ECO:0000313" key="1">
    <source>
        <dbReference type="EMBL" id="NGN45046.1"/>
    </source>
</evidence>
<name>A0A7C9VDX7_9HYPH</name>
<keyword evidence="2" id="KW-1185">Reference proteome</keyword>
<evidence type="ECO:0000313" key="2">
    <source>
        <dbReference type="Proteomes" id="UP000481252"/>
    </source>
</evidence>